<evidence type="ECO:0000259" key="7">
    <source>
        <dbReference type="PROSITE" id="PS50076"/>
    </source>
</evidence>
<dbReference type="PROSITE" id="PS51074">
    <property type="entry name" value="DPH_MB"/>
    <property type="match status" value="1"/>
</dbReference>
<dbReference type="Gene3D" id="1.10.287.110">
    <property type="entry name" value="DnaJ domain"/>
    <property type="match status" value="1"/>
</dbReference>
<dbReference type="Pfam" id="PF00226">
    <property type="entry name" value="DnaJ"/>
    <property type="match status" value="1"/>
</dbReference>
<name>A0AAN7THJ8_9PEZI</name>
<keyword evidence="5" id="KW-0862">Zinc</keyword>
<dbReference type="GO" id="GO:0001671">
    <property type="term" value="F:ATPase activator activity"/>
    <property type="evidence" value="ECO:0007669"/>
    <property type="project" value="TreeGrafter"/>
</dbReference>
<dbReference type="PROSITE" id="PS50076">
    <property type="entry name" value="DNAJ_2"/>
    <property type="match status" value="1"/>
</dbReference>
<proteinExistence type="inferred from homology"/>
<evidence type="ECO:0000313" key="9">
    <source>
        <dbReference type="EMBL" id="KAK5107817.1"/>
    </source>
</evidence>
<evidence type="ECO:0000256" key="5">
    <source>
        <dbReference type="ARBA" id="ARBA00022833"/>
    </source>
</evidence>
<dbReference type="SUPFAM" id="SSF46565">
    <property type="entry name" value="Chaperone J-domain"/>
    <property type="match status" value="1"/>
</dbReference>
<dbReference type="AlphaFoldDB" id="A0AAN7THJ8"/>
<organism evidence="9 10">
    <name type="scientific">Meristemomyces frigidus</name>
    <dbReference type="NCBI Taxonomy" id="1508187"/>
    <lineage>
        <taxon>Eukaryota</taxon>
        <taxon>Fungi</taxon>
        <taxon>Dikarya</taxon>
        <taxon>Ascomycota</taxon>
        <taxon>Pezizomycotina</taxon>
        <taxon>Dothideomycetes</taxon>
        <taxon>Dothideomycetidae</taxon>
        <taxon>Mycosphaerellales</taxon>
        <taxon>Teratosphaeriaceae</taxon>
        <taxon>Meristemomyces</taxon>
    </lineage>
</organism>
<sequence length="164" mass="18373">MSDYYEILGLMTRQRDAAILDPGLLKRAYRQALLRHHPDKGGVQPGTQARAHGVTVDEISLAYKTLSDPKARAEYDRLHRHEVNVVSGRVHRTGLESVDLDSLDYREESQIWTRSCRCGDTAGFVVTESELEHNIDEGELTVGCKGCSLWLRVLYSAEEDGGSK</sequence>
<evidence type="ECO:0000259" key="8">
    <source>
        <dbReference type="PROSITE" id="PS51074"/>
    </source>
</evidence>
<comment type="function">
    <text evidence="1">Required for the first step of diphthamide biosynthesis, the transfer of 3-amino-3-carboxypropyl from S-adenosyl-L-methionine to a histidine residue. Diphthamide is a post-translational modification of histidine which occurs in elongation factor 2.</text>
</comment>
<accession>A0AAN7THJ8</accession>
<evidence type="ECO:0000256" key="2">
    <source>
        <dbReference type="ARBA" id="ARBA00006169"/>
    </source>
</evidence>
<evidence type="ECO:0000256" key="4">
    <source>
        <dbReference type="ARBA" id="ARBA00022723"/>
    </source>
</evidence>
<feature type="domain" description="J" evidence="7">
    <location>
        <begin position="3"/>
        <end position="79"/>
    </location>
</feature>
<evidence type="ECO:0000256" key="6">
    <source>
        <dbReference type="ARBA" id="ARBA00023004"/>
    </source>
</evidence>
<dbReference type="SUPFAM" id="SSF144217">
    <property type="entry name" value="CSL zinc finger"/>
    <property type="match status" value="1"/>
</dbReference>
<dbReference type="SMART" id="SM00271">
    <property type="entry name" value="DnaJ"/>
    <property type="match status" value="1"/>
</dbReference>
<dbReference type="PANTHER" id="PTHR45255">
    <property type="entry name" value="DNAJ HOMOLOG SUBFAMILY C MEMBER 24"/>
    <property type="match status" value="1"/>
</dbReference>
<feature type="domain" description="DPH-type MB" evidence="8">
    <location>
        <begin position="94"/>
        <end position="156"/>
    </location>
</feature>
<dbReference type="EMBL" id="JAVRRL010000105">
    <property type="protein sequence ID" value="KAK5107817.1"/>
    <property type="molecule type" value="Genomic_DNA"/>
</dbReference>
<reference evidence="9" key="1">
    <citation type="submission" date="2023-08" db="EMBL/GenBank/DDBJ databases">
        <title>Black Yeasts Isolated from many extreme environments.</title>
        <authorList>
            <person name="Coleine C."/>
            <person name="Stajich J.E."/>
            <person name="Selbmann L."/>
        </authorList>
    </citation>
    <scope>NUCLEOTIDE SEQUENCE</scope>
    <source>
        <strain evidence="9">CCFEE 5401</strain>
    </source>
</reference>
<dbReference type="GO" id="GO:0008198">
    <property type="term" value="F:ferrous iron binding"/>
    <property type="evidence" value="ECO:0007669"/>
    <property type="project" value="TreeGrafter"/>
</dbReference>
<dbReference type="InterPro" id="IPR036671">
    <property type="entry name" value="DPH_MB_sf"/>
</dbReference>
<dbReference type="InterPro" id="IPR007872">
    <property type="entry name" value="DPH_MB_dom"/>
</dbReference>
<dbReference type="PANTHER" id="PTHR45255:SF1">
    <property type="entry name" value="DNAJ HOMOLOG SUBFAMILY C MEMBER 24"/>
    <property type="match status" value="1"/>
</dbReference>
<evidence type="ECO:0000256" key="1">
    <source>
        <dbReference type="ARBA" id="ARBA00003474"/>
    </source>
</evidence>
<dbReference type="Proteomes" id="UP001310890">
    <property type="component" value="Unassembled WGS sequence"/>
</dbReference>
<keyword evidence="6" id="KW-0408">Iron</keyword>
<dbReference type="InterPro" id="IPR001623">
    <property type="entry name" value="DnaJ_domain"/>
</dbReference>
<dbReference type="Pfam" id="PF05207">
    <property type="entry name" value="Zn_ribbon_CSL"/>
    <property type="match status" value="1"/>
</dbReference>
<dbReference type="CDD" id="cd06257">
    <property type="entry name" value="DnaJ"/>
    <property type="match status" value="1"/>
</dbReference>
<gene>
    <name evidence="9" type="ORF">LTR62_000631</name>
</gene>
<evidence type="ECO:0000256" key="3">
    <source>
        <dbReference type="ARBA" id="ARBA00021797"/>
    </source>
</evidence>
<comment type="caution">
    <text evidence="9">The sequence shown here is derived from an EMBL/GenBank/DDBJ whole genome shotgun (WGS) entry which is preliminary data.</text>
</comment>
<evidence type="ECO:0000313" key="10">
    <source>
        <dbReference type="Proteomes" id="UP001310890"/>
    </source>
</evidence>
<comment type="similarity">
    <text evidence="2">Belongs to the DPH4 family.</text>
</comment>
<protein>
    <recommendedName>
        <fullName evidence="3">Diphthamide biosynthesis protein 4</fullName>
    </recommendedName>
</protein>
<keyword evidence="4" id="KW-0479">Metal-binding</keyword>
<dbReference type="Gene3D" id="3.10.660.10">
    <property type="entry name" value="DPH Zinc finger"/>
    <property type="match status" value="1"/>
</dbReference>
<dbReference type="InterPro" id="IPR036869">
    <property type="entry name" value="J_dom_sf"/>
</dbReference>